<proteinExistence type="predicted"/>
<evidence type="ECO:0000313" key="2">
    <source>
        <dbReference type="Proteomes" id="UP000324222"/>
    </source>
</evidence>
<accession>A0A5B7J027</accession>
<name>A0A5B7J027_PORTR</name>
<protein>
    <submittedName>
        <fullName evidence="1">Uncharacterized protein</fullName>
    </submittedName>
</protein>
<comment type="caution">
    <text evidence="1">The sequence shown here is derived from an EMBL/GenBank/DDBJ whole genome shotgun (WGS) entry which is preliminary data.</text>
</comment>
<organism evidence="1 2">
    <name type="scientific">Portunus trituberculatus</name>
    <name type="common">Swimming crab</name>
    <name type="synonym">Neptunus trituberculatus</name>
    <dbReference type="NCBI Taxonomy" id="210409"/>
    <lineage>
        <taxon>Eukaryota</taxon>
        <taxon>Metazoa</taxon>
        <taxon>Ecdysozoa</taxon>
        <taxon>Arthropoda</taxon>
        <taxon>Crustacea</taxon>
        <taxon>Multicrustacea</taxon>
        <taxon>Malacostraca</taxon>
        <taxon>Eumalacostraca</taxon>
        <taxon>Eucarida</taxon>
        <taxon>Decapoda</taxon>
        <taxon>Pleocyemata</taxon>
        <taxon>Brachyura</taxon>
        <taxon>Eubrachyura</taxon>
        <taxon>Portunoidea</taxon>
        <taxon>Portunidae</taxon>
        <taxon>Portuninae</taxon>
        <taxon>Portunus</taxon>
    </lineage>
</organism>
<dbReference type="EMBL" id="VSRR010076025">
    <property type="protein sequence ID" value="MPC87919.1"/>
    <property type="molecule type" value="Genomic_DNA"/>
</dbReference>
<gene>
    <name evidence="1" type="ORF">E2C01_082801</name>
</gene>
<sequence>MFLPSLSWHGSSAFGEDGTVSGKCLRLTESFHRIFSLLLVDAYQLSSLPLPDSR</sequence>
<dbReference type="AlphaFoldDB" id="A0A5B7J027"/>
<reference evidence="1 2" key="1">
    <citation type="submission" date="2019-05" db="EMBL/GenBank/DDBJ databases">
        <title>Another draft genome of Portunus trituberculatus and its Hox gene families provides insights of decapod evolution.</title>
        <authorList>
            <person name="Jeong J.-H."/>
            <person name="Song I."/>
            <person name="Kim S."/>
            <person name="Choi T."/>
            <person name="Kim D."/>
            <person name="Ryu S."/>
            <person name="Kim W."/>
        </authorList>
    </citation>
    <scope>NUCLEOTIDE SEQUENCE [LARGE SCALE GENOMIC DNA]</scope>
    <source>
        <tissue evidence="1">Muscle</tissue>
    </source>
</reference>
<keyword evidence="2" id="KW-1185">Reference proteome</keyword>
<evidence type="ECO:0000313" key="1">
    <source>
        <dbReference type="EMBL" id="MPC87919.1"/>
    </source>
</evidence>
<dbReference type="Proteomes" id="UP000324222">
    <property type="component" value="Unassembled WGS sequence"/>
</dbReference>